<evidence type="ECO:0000313" key="3">
    <source>
        <dbReference type="Proteomes" id="UP001595791"/>
    </source>
</evidence>
<feature type="chain" id="PRO_5045219889" description="DUF3747 domain-containing protein" evidence="1">
    <location>
        <begin position="25"/>
        <end position="301"/>
    </location>
</feature>
<proteinExistence type="predicted"/>
<evidence type="ECO:0000256" key="1">
    <source>
        <dbReference type="SAM" id="SignalP"/>
    </source>
</evidence>
<accession>A0ABV8MSL1</accession>
<dbReference type="RefSeq" id="WP_378164079.1">
    <property type="nucleotide sequence ID" value="NZ_JBHSBU010000001.1"/>
</dbReference>
<sequence length="301" mass="32742">MERQNTLLKLALLLAPLGAAAAQAVDCTLLEPAILAESLPGGEWRLVEADATACRFDNPLRSQRLTLGRQHYPSASLATLAYLRSERQAQQLPSGGPVPNLAEAAHFAYRQEGALRFEALSLARQGRQLVAIDYRGEGGLDSSLQAGIQGLTGRLFTPAPPTETVAECEWLKTADARRLFPRDATLIVERAAAERCDIYDTQTTAVLSLQLSNAPANPAAVLRTLHRQSATRGCHLVALQELGLQAHGVYRCQAPEGERASVHFIRGDRQIELSFTSNVSKPDAATITALRQLARRLRLPR</sequence>
<dbReference type="Proteomes" id="UP001595791">
    <property type="component" value="Unassembled WGS sequence"/>
</dbReference>
<keyword evidence="1" id="KW-0732">Signal</keyword>
<feature type="signal peptide" evidence="1">
    <location>
        <begin position="1"/>
        <end position="24"/>
    </location>
</feature>
<comment type="caution">
    <text evidence="2">The sequence shown here is derived from an EMBL/GenBank/DDBJ whole genome shotgun (WGS) entry which is preliminary data.</text>
</comment>
<name>A0ABV8MSL1_9NEIS</name>
<reference evidence="3" key="1">
    <citation type="journal article" date="2019" name="Int. J. Syst. Evol. Microbiol.">
        <title>The Global Catalogue of Microorganisms (GCM) 10K type strain sequencing project: providing services to taxonomists for standard genome sequencing and annotation.</title>
        <authorList>
            <consortium name="The Broad Institute Genomics Platform"/>
            <consortium name="The Broad Institute Genome Sequencing Center for Infectious Disease"/>
            <person name="Wu L."/>
            <person name="Ma J."/>
        </authorList>
    </citation>
    <scope>NUCLEOTIDE SEQUENCE [LARGE SCALE GENOMIC DNA]</scope>
    <source>
        <strain evidence="3">LMG 29894</strain>
    </source>
</reference>
<evidence type="ECO:0000313" key="2">
    <source>
        <dbReference type="EMBL" id="MFC4159865.1"/>
    </source>
</evidence>
<gene>
    <name evidence="2" type="ORF">ACFOW7_10970</name>
</gene>
<protein>
    <recommendedName>
        <fullName evidence="4">DUF3747 domain-containing protein</fullName>
    </recommendedName>
</protein>
<organism evidence="2 3">
    <name type="scientific">Chitinimonas lacunae</name>
    <dbReference type="NCBI Taxonomy" id="1963018"/>
    <lineage>
        <taxon>Bacteria</taxon>
        <taxon>Pseudomonadati</taxon>
        <taxon>Pseudomonadota</taxon>
        <taxon>Betaproteobacteria</taxon>
        <taxon>Neisseriales</taxon>
        <taxon>Chitinibacteraceae</taxon>
        <taxon>Chitinimonas</taxon>
    </lineage>
</organism>
<keyword evidence="3" id="KW-1185">Reference proteome</keyword>
<evidence type="ECO:0008006" key="4">
    <source>
        <dbReference type="Google" id="ProtNLM"/>
    </source>
</evidence>
<dbReference type="EMBL" id="JBHSBU010000001">
    <property type="protein sequence ID" value="MFC4159865.1"/>
    <property type="molecule type" value="Genomic_DNA"/>
</dbReference>